<dbReference type="EMBL" id="CP000360">
    <property type="protein sequence ID" value="ABF42235.1"/>
    <property type="molecule type" value="Genomic_DNA"/>
</dbReference>
<feature type="domain" description="PilZ" evidence="1">
    <location>
        <begin position="174"/>
        <end position="268"/>
    </location>
</feature>
<accession>Q1ILL5</accession>
<sequence>MRLASESTFPPNLLHVGVHTPSLEKIMARRREERIIISLPVRLWGMDVNGKPFTQNASSVDITRMGARIQGVTAQIQHGDIIGVQHGSDKARFRVIWVARPGSRNEGQIGVHCVEANKYIWGTVEPSNQADTWDPEAASASTHAVGAGGGVAAVMAASPSHKDNFVNDATREGRRRMPRYACRGGGEIRQPGMKTVVWGSMTDISRSGCYLETLTTLPRNAKCELMLNVEGIEVRAGAEVRVSHPSMGMGLQFIDVDPTDQKKLDDLLVKLAGGKEPEDRIVHPVSNEFATAIASAASQLRDLEACVSENEENVDPRLLSEFRSAVDHARSTTAAIEQWVDLQEQDRDPFPVLAAIETSRIRLTASFMRELVMDIDAATLHLGSEGVKELYEAARQLHLRIEQMIADATEPEDLLDADDDHAQSAD</sequence>
<reference evidence="2 3" key="1">
    <citation type="journal article" date="2009" name="Appl. Environ. Microbiol.">
        <title>Three genomes from the phylum Acidobacteria provide insight into the lifestyles of these microorganisms in soils.</title>
        <authorList>
            <person name="Ward N.L."/>
            <person name="Challacombe J.F."/>
            <person name="Janssen P.H."/>
            <person name="Henrissat B."/>
            <person name="Coutinho P.M."/>
            <person name="Wu M."/>
            <person name="Xie G."/>
            <person name="Haft D.H."/>
            <person name="Sait M."/>
            <person name="Badger J."/>
            <person name="Barabote R.D."/>
            <person name="Bradley B."/>
            <person name="Brettin T.S."/>
            <person name="Brinkac L.M."/>
            <person name="Bruce D."/>
            <person name="Creasy T."/>
            <person name="Daugherty S.C."/>
            <person name="Davidsen T.M."/>
            <person name="DeBoy R.T."/>
            <person name="Detter J.C."/>
            <person name="Dodson R.J."/>
            <person name="Durkin A.S."/>
            <person name="Ganapathy A."/>
            <person name="Gwinn-Giglio M."/>
            <person name="Han C.S."/>
            <person name="Khouri H."/>
            <person name="Kiss H."/>
            <person name="Kothari S.P."/>
            <person name="Madupu R."/>
            <person name="Nelson K.E."/>
            <person name="Nelson W.C."/>
            <person name="Paulsen I."/>
            <person name="Penn K."/>
            <person name="Ren Q."/>
            <person name="Rosovitz M.J."/>
            <person name="Selengut J.D."/>
            <person name="Shrivastava S."/>
            <person name="Sullivan S.A."/>
            <person name="Tapia R."/>
            <person name="Thompson L.S."/>
            <person name="Watkins K.L."/>
            <person name="Yang Q."/>
            <person name="Yu C."/>
            <person name="Zafar N."/>
            <person name="Zhou L."/>
            <person name="Kuske C.R."/>
        </authorList>
    </citation>
    <scope>NUCLEOTIDE SEQUENCE [LARGE SCALE GENOMIC DNA]</scope>
    <source>
        <strain evidence="2 3">Ellin345</strain>
    </source>
</reference>
<dbReference type="HOGENOM" id="CLU_643703_0_0_0"/>
<dbReference type="EnsemblBacteria" id="ABF42235">
    <property type="protein sequence ID" value="ABF42235"/>
    <property type="gene ID" value="Acid345_3234"/>
</dbReference>
<name>Q1ILL5_KORVE</name>
<dbReference type="AlphaFoldDB" id="Q1ILL5"/>
<dbReference type="Gene3D" id="2.40.10.220">
    <property type="entry name" value="predicted glycosyltransferase like domains"/>
    <property type="match status" value="1"/>
</dbReference>
<organism evidence="2 3">
    <name type="scientific">Koribacter versatilis (strain Ellin345)</name>
    <dbReference type="NCBI Taxonomy" id="204669"/>
    <lineage>
        <taxon>Bacteria</taxon>
        <taxon>Pseudomonadati</taxon>
        <taxon>Acidobacteriota</taxon>
        <taxon>Terriglobia</taxon>
        <taxon>Terriglobales</taxon>
        <taxon>Candidatus Korobacteraceae</taxon>
        <taxon>Candidatus Korobacter</taxon>
    </lineage>
</organism>
<evidence type="ECO:0000259" key="1">
    <source>
        <dbReference type="Pfam" id="PF07238"/>
    </source>
</evidence>
<dbReference type="OrthoDB" id="121572at2"/>
<gene>
    <name evidence="2" type="ordered locus">Acid345_3234</name>
</gene>
<evidence type="ECO:0000313" key="3">
    <source>
        <dbReference type="Proteomes" id="UP000002432"/>
    </source>
</evidence>
<dbReference type="GO" id="GO:0035438">
    <property type="term" value="F:cyclic-di-GMP binding"/>
    <property type="evidence" value="ECO:0007669"/>
    <property type="project" value="InterPro"/>
</dbReference>
<dbReference type="InterPro" id="IPR009875">
    <property type="entry name" value="PilZ_domain"/>
</dbReference>
<dbReference type="Pfam" id="PF07238">
    <property type="entry name" value="PilZ"/>
    <property type="match status" value="1"/>
</dbReference>
<proteinExistence type="predicted"/>
<dbReference type="SUPFAM" id="SSF141371">
    <property type="entry name" value="PilZ domain-like"/>
    <property type="match status" value="1"/>
</dbReference>
<keyword evidence="3" id="KW-1185">Reference proteome</keyword>
<dbReference type="Proteomes" id="UP000002432">
    <property type="component" value="Chromosome"/>
</dbReference>
<protein>
    <submittedName>
        <fullName evidence="2">Type IV pilus assembly PilZ</fullName>
    </submittedName>
</protein>
<evidence type="ECO:0000313" key="2">
    <source>
        <dbReference type="EMBL" id="ABF42235.1"/>
    </source>
</evidence>
<dbReference type="KEGG" id="aba:Acid345_3234"/>